<evidence type="ECO:0000313" key="1">
    <source>
        <dbReference type="EMBL" id="CTQ75172.1"/>
    </source>
</evidence>
<dbReference type="AlphaFoldDB" id="A0A0M7AL44"/>
<dbReference type="STRING" id="311410.LA5095_04445"/>
<dbReference type="EMBL" id="CXWC01000012">
    <property type="protein sequence ID" value="CTQ75172.1"/>
    <property type="molecule type" value="Genomic_DNA"/>
</dbReference>
<gene>
    <name evidence="1" type="ORF">LA5096_04258</name>
</gene>
<dbReference type="RefSeq" id="WP_104704611.1">
    <property type="nucleotide sequence ID" value="NZ_CANMGD010000004.1"/>
</dbReference>
<keyword evidence="2" id="KW-1185">Reference proteome</keyword>
<dbReference type="Proteomes" id="UP000049983">
    <property type="component" value="Unassembled WGS sequence"/>
</dbReference>
<dbReference type="GeneID" id="97673596"/>
<dbReference type="OrthoDB" id="7677031at2"/>
<sequence>MHIKRVDPANMTGLAGQHIQELDAYLRQTDGAFRPDMPQFNRVVFTSIKASGDHIPQIGYVGKNSYIKEVMEGQFGSDFASAIRNQDPQFDQAVAGGFARAAQGDRVFELVEMEVTPPGALTNIPVSYYRLIERLWLGTPQPVLVNLTLPTSAQFHEHLFLLDRAHLTAN</sequence>
<protein>
    <submittedName>
        <fullName evidence="1">Uncharacterized protein</fullName>
    </submittedName>
</protein>
<reference evidence="2" key="1">
    <citation type="submission" date="2015-07" db="EMBL/GenBank/DDBJ databases">
        <authorList>
            <person name="Rodrigo-Torres Lidia"/>
            <person name="Arahal R.David."/>
        </authorList>
    </citation>
    <scope>NUCLEOTIDE SEQUENCE [LARGE SCALE GENOMIC DNA]</scope>
    <source>
        <strain evidence="2">CECT 5096</strain>
    </source>
</reference>
<organism evidence="1 2">
    <name type="scientific">Roseibium album</name>
    <dbReference type="NCBI Taxonomy" id="311410"/>
    <lineage>
        <taxon>Bacteria</taxon>
        <taxon>Pseudomonadati</taxon>
        <taxon>Pseudomonadota</taxon>
        <taxon>Alphaproteobacteria</taxon>
        <taxon>Hyphomicrobiales</taxon>
        <taxon>Stappiaceae</taxon>
        <taxon>Roseibium</taxon>
    </lineage>
</organism>
<proteinExistence type="predicted"/>
<name>A0A0M7AL44_9HYPH</name>
<accession>A0A0M7AL44</accession>
<evidence type="ECO:0000313" key="2">
    <source>
        <dbReference type="Proteomes" id="UP000049983"/>
    </source>
</evidence>